<dbReference type="Gene3D" id="3.30.559.30">
    <property type="entry name" value="Nonribosomal peptide synthetase, condensation domain"/>
    <property type="match status" value="1"/>
</dbReference>
<evidence type="ECO:0008006" key="3">
    <source>
        <dbReference type="Google" id="ProtNLM"/>
    </source>
</evidence>
<organism evidence="2">
    <name type="scientific">Phaffia rhodozyma</name>
    <name type="common">Yeast</name>
    <name type="synonym">Xanthophyllomyces dendrorhous</name>
    <dbReference type="NCBI Taxonomy" id="264483"/>
    <lineage>
        <taxon>Eukaryota</taxon>
        <taxon>Fungi</taxon>
        <taxon>Dikarya</taxon>
        <taxon>Basidiomycota</taxon>
        <taxon>Agaricomycotina</taxon>
        <taxon>Tremellomycetes</taxon>
        <taxon>Cystofilobasidiales</taxon>
        <taxon>Mrakiaceae</taxon>
        <taxon>Phaffia</taxon>
    </lineage>
</organism>
<reference evidence="2" key="1">
    <citation type="submission" date="2014-08" db="EMBL/GenBank/DDBJ databases">
        <authorList>
            <person name="Sharma Rahul"/>
            <person name="Thines Marco"/>
        </authorList>
    </citation>
    <scope>NUCLEOTIDE SEQUENCE</scope>
</reference>
<evidence type="ECO:0000256" key="1">
    <source>
        <dbReference type="SAM" id="MobiDB-lite"/>
    </source>
</evidence>
<proteinExistence type="predicted"/>
<sequence>MHDDGSLNNIFSIFSAESLAMSYETTDAVSRALSSNELSYYLPSRATGVNDMYLHHRLATFEPHRFDYQRIVVIWAILTGRHPLLDSAVRKTSQETYSFCYDAPSTVDEAIVRASQKVSFFEKSNIDLVATYLNGPRQLSASRLAQLTVASDNSGLAPGQPSQFEVILCTTHYVGDGMALHTFMNEFYCVIGGALSTEELINLLNTEMQDRRMQTPFPVSAEERLIPAEVDSQAKQTLKKVVDKVAFRNSVSRSIGSQVLPRAPFPKNAPPEEEAIKTIVSTLAFSKEDTDRIVKISKAQGGLGVAHFLFAAVNIAWIRSKQGLNEKEPMLFYSALSLRNSLRPTVTPGSYFHLALGYYNITLPSFLLASDVNRTFWHRSKSVKAQTLQAVKSKFLVGKSLVESDERRDRAIHWAKIDDAEAAVATAAIKRSTALASTSSAAAEWAMEEEAAEKDIDSDSDSDSSMAGSPARPAVALPLTAPPTPEQTVKPVIAAAPATPSNSPFLGLSLLGNLDFMYQHAQFPSIDLQALTTGSRQRRGASLLFGYTLKGKLSISLSWESKGLETEQIEKIWKGVREVLGEVFFQDPIRGEGEGEVRRCECRV</sequence>
<name>A0A0F7SPH8_PHARH</name>
<dbReference type="InterPro" id="IPR023213">
    <property type="entry name" value="CAT-like_dom_sf"/>
</dbReference>
<evidence type="ECO:0000313" key="2">
    <source>
        <dbReference type="EMBL" id="CED82395.1"/>
    </source>
</evidence>
<dbReference type="Gene3D" id="3.30.559.10">
    <property type="entry name" value="Chloramphenicol acetyltransferase-like domain"/>
    <property type="match status" value="1"/>
</dbReference>
<feature type="compositionally biased region" description="Acidic residues" evidence="1">
    <location>
        <begin position="446"/>
        <end position="462"/>
    </location>
</feature>
<feature type="region of interest" description="Disordered" evidence="1">
    <location>
        <begin position="446"/>
        <end position="476"/>
    </location>
</feature>
<protein>
    <recommendedName>
        <fullName evidence="3">Alcohol acetyltransferase</fullName>
    </recommendedName>
</protein>
<dbReference type="EMBL" id="LN483124">
    <property type="protein sequence ID" value="CED82395.1"/>
    <property type="molecule type" value="Genomic_DNA"/>
</dbReference>
<dbReference type="AlphaFoldDB" id="A0A0F7SPH8"/>
<accession>A0A0F7SPH8</accession>